<feature type="compositionally biased region" description="Low complexity" evidence="1">
    <location>
        <begin position="72"/>
        <end position="90"/>
    </location>
</feature>
<evidence type="ECO:0000256" key="1">
    <source>
        <dbReference type="SAM" id="MobiDB-lite"/>
    </source>
</evidence>
<dbReference type="AlphaFoldDB" id="A0A1D2M4L9"/>
<feature type="signal peptide" evidence="2">
    <location>
        <begin position="1"/>
        <end position="22"/>
    </location>
</feature>
<protein>
    <submittedName>
        <fullName evidence="3">Uncharacterized protein</fullName>
    </submittedName>
</protein>
<proteinExistence type="predicted"/>
<keyword evidence="4" id="KW-1185">Reference proteome</keyword>
<evidence type="ECO:0000256" key="2">
    <source>
        <dbReference type="SAM" id="SignalP"/>
    </source>
</evidence>
<organism evidence="3 4">
    <name type="scientific">Orchesella cincta</name>
    <name type="common">Springtail</name>
    <name type="synonym">Podura cincta</name>
    <dbReference type="NCBI Taxonomy" id="48709"/>
    <lineage>
        <taxon>Eukaryota</taxon>
        <taxon>Metazoa</taxon>
        <taxon>Ecdysozoa</taxon>
        <taxon>Arthropoda</taxon>
        <taxon>Hexapoda</taxon>
        <taxon>Collembola</taxon>
        <taxon>Entomobryomorpha</taxon>
        <taxon>Entomobryoidea</taxon>
        <taxon>Orchesellidae</taxon>
        <taxon>Orchesellinae</taxon>
        <taxon>Orchesella</taxon>
    </lineage>
</organism>
<feature type="region of interest" description="Disordered" evidence="1">
    <location>
        <begin position="55"/>
        <end position="98"/>
    </location>
</feature>
<dbReference type="EMBL" id="LJIJ01004550">
    <property type="protein sequence ID" value="ODM87851.1"/>
    <property type="molecule type" value="Genomic_DNA"/>
</dbReference>
<evidence type="ECO:0000313" key="3">
    <source>
        <dbReference type="EMBL" id="ODM87851.1"/>
    </source>
</evidence>
<name>A0A1D2M4L9_ORCCI</name>
<evidence type="ECO:0000313" key="4">
    <source>
        <dbReference type="Proteomes" id="UP000094527"/>
    </source>
</evidence>
<feature type="compositionally biased region" description="Polar residues" evidence="1">
    <location>
        <begin position="55"/>
        <end position="64"/>
    </location>
</feature>
<sequence length="331" mass="36731">MFNKMLPLLLFVLLIVLEQTQGQPVDDDNTPTKRWKTIGTQVFLSRWMAQDSKTATTLASSQPGIRSGGKQTNTQPTTTATTPFPYRETTSSTLRNDESSTALEFQDISPKFNTEDVSGFINIAATALLKNSGTTNSNSWLNNVEAEDTPPVVESSIVADIQEAFKNPQTFLSTVIKTATQVFSENQDTLQESRSIDVNVETTKQPATTIRTYQEEPNKLTATTTPFTVDLTAKIFEKLQTSVESILPLFKPERENEQTTTTKLGNSQGFDIEGILKMFNIDGSKASLIIDFISKNNINVLEVLRDSNVSLGEVLEIFRVEISAVRKLKIF</sequence>
<feature type="chain" id="PRO_5008903458" evidence="2">
    <location>
        <begin position="23"/>
        <end position="331"/>
    </location>
</feature>
<reference evidence="3 4" key="1">
    <citation type="journal article" date="2016" name="Genome Biol. Evol.">
        <title>Gene Family Evolution Reflects Adaptation to Soil Environmental Stressors in the Genome of the Collembolan Orchesella cincta.</title>
        <authorList>
            <person name="Faddeeva-Vakhrusheva A."/>
            <person name="Derks M.F."/>
            <person name="Anvar S.Y."/>
            <person name="Agamennone V."/>
            <person name="Suring W."/>
            <person name="Smit S."/>
            <person name="van Straalen N.M."/>
            <person name="Roelofs D."/>
        </authorList>
    </citation>
    <scope>NUCLEOTIDE SEQUENCE [LARGE SCALE GENOMIC DNA]</scope>
    <source>
        <tissue evidence="3">Mixed pool</tissue>
    </source>
</reference>
<comment type="caution">
    <text evidence="3">The sequence shown here is derived from an EMBL/GenBank/DDBJ whole genome shotgun (WGS) entry which is preliminary data.</text>
</comment>
<keyword evidence="2" id="KW-0732">Signal</keyword>
<accession>A0A1D2M4L9</accession>
<gene>
    <name evidence="3" type="ORF">Ocin01_18831</name>
</gene>
<dbReference type="Proteomes" id="UP000094527">
    <property type="component" value="Unassembled WGS sequence"/>
</dbReference>